<feature type="compositionally biased region" description="Pro residues" evidence="5">
    <location>
        <begin position="766"/>
        <end position="778"/>
    </location>
</feature>
<feature type="compositionally biased region" description="Polar residues" evidence="5">
    <location>
        <begin position="1614"/>
        <end position="1638"/>
    </location>
</feature>
<dbReference type="Pfam" id="PF25437">
    <property type="entry name" value="BRWD1_N"/>
    <property type="match status" value="1"/>
</dbReference>
<dbReference type="CDD" id="cd05529">
    <property type="entry name" value="Bromo_WDR9_I_like"/>
    <property type="match status" value="1"/>
</dbReference>
<dbReference type="InterPro" id="IPR015943">
    <property type="entry name" value="WD40/YVTN_repeat-like_dom_sf"/>
</dbReference>
<dbReference type="SUPFAM" id="SSF50978">
    <property type="entry name" value="WD40 repeat-like"/>
    <property type="match status" value="2"/>
</dbReference>
<evidence type="ECO:0000256" key="5">
    <source>
        <dbReference type="SAM" id="MobiDB-lite"/>
    </source>
</evidence>
<evidence type="ECO:0000259" key="6">
    <source>
        <dbReference type="Pfam" id="PF00439"/>
    </source>
</evidence>
<feature type="compositionally biased region" description="Basic and acidic residues" evidence="5">
    <location>
        <begin position="1100"/>
        <end position="1109"/>
    </location>
</feature>
<evidence type="ECO:0000256" key="1">
    <source>
        <dbReference type="ARBA" id="ARBA00022574"/>
    </source>
</evidence>
<dbReference type="Gene3D" id="2.130.10.10">
    <property type="entry name" value="YVTN repeat-like/Quinoprotein amine dehydrogenase"/>
    <property type="match status" value="3"/>
</dbReference>
<dbReference type="Pfam" id="PF13966">
    <property type="entry name" value="zf-RVT"/>
    <property type="match status" value="1"/>
</dbReference>
<feature type="compositionally biased region" description="Basic and acidic residues" evidence="5">
    <location>
        <begin position="1431"/>
        <end position="1440"/>
    </location>
</feature>
<keyword evidence="11" id="KW-1185">Reference proteome</keyword>
<feature type="repeat" description="WD" evidence="4">
    <location>
        <begin position="636"/>
        <end position="668"/>
    </location>
</feature>
<feature type="repeat" description="WD" evidence="4">
    <location>
        <begin position="280"/>
        <end position="321"/>
    </location>
</feature>
<dbReference type="Gene3D" id="1.20.920.10">
    <property type="entry name" value="Bromodomain-like"/>
    <property type="match status" value="1"/>
</dbReference>
<feature type="repeat" description="WD" evidence="4">
    <location>
        <begin position="238"/>
        <end position="279"/>
    </location>
</feature>
<dbReference type="InterPro" id="IPR019775">
    <property type="entry name" value="WD40_repeat_CS"/>
</dbReference>
<dbReference type="GO" id="GO:0005634">
    <property type="term" value="C:nucleus"/>
    <property type="evidence" value="ECO:0007669"/>
    <property type="project" value="TreeGrafter"/>
</dbReference>
<dbReference type="InParanoid" id="A0A7N2R698"/>
<dbReference type="EnsemblPlants" id="QL06p011649:mrna">
    <property type="protein sequence ID" value="QL06p011649:mrna"/>
    <property type="gene ID" value="QL06p011649"/>
</dbReference>
<dbReference type="PANTHER" id="PTHR16266">
    <property type="entry name" value="WD REPEAT DOMAIN 9"/>
    <property type="match status" value="1"/>
</dbReference>
<evidence type="ECO:0000256" key="3">
    <source>
        <dbReference type="ARBA" id="ARBA00023117"/>
    </source>
</evidence>
<feature type="compositionally biased region" description="Basic and acidic residues" evidence="5">
    <location>
        <begin position="1173"/>
        <end position="1186"/>
    </location>
</feature>
<feature type="compositionally biased region" description="Acidic residues" evidence="5">
    <location>
        <begin position="1023"/>
        <end position="1034"/>
    </location>
</feature>
<evidence type="ECO:0000313" key="11">
    <source>
        <dbReference type="Proteomes" id="UP000594261"/>
    </source>
</evidence>
<evidence type="ECO:0000256" key="4">
    <source>
        <dbReference type="PROSITE-ProRule" id="PRU00221"/>
    </source>
</evidence>
<keyword evidence="3" id="KW-0103">Bromodomain</keyword>
<dbReference type="GO" id="GO:0007010">
    <property type="term" value="P:cytoskeleton organization"/>
    <property type="evidence" value="ECO:0007669"/>
    <property type="project" value="TreeGrafter"/>
</dbReference>
<feature type="region of interest" description="Disordered" evidence="5">
    <location>
        <begin position="1540"/>
        <end position="1564"/>
    </location>
</feature>
<protein>
    <submittedName>
        <fullName evidence="10">Uncharacterized protein</fullName>
    </submittedName>
</protein>
<dbReference type="GO" id="GO:0006357">
    <property type="term" value="P:regulation of transcription by RNA polymerase II"/>
    <property type="evidence" value="ECO:0007669"/>
    <property type="project" value="TreeGrafter"/>
</dbReference>
<dbReference type="InterPro" id="IPR036427">
    <property type="entry name" value="Bromodomain-like_sf"/>
</dbReference>
<dbReference type="SUPFAM" id="SSF47370">
    <property type="entry name" value="Bromodomain"/>
    <property type="match status" value="1"/>
</dbReference>
<feature type="repeat" description="WD" evidence="4">
    <location>
        <begin position="826"/>
        <end position="868"/>
    </location>
</feature>
<dbReference type="FunFam" id="1.20.920.10:FF:000058">
    <property type="entry name" value="WD40/YVTN repeat-like-containing domain"/>
    <property type="match status" value="1"/>
</dbReference>
<dbReference type="InterPro" id="IPR001680">
    <property type="entry name" value="WD40_rpt"/>
</dbReference>
<dbReference type="SMART" id="SM00320">
    <property type="entry name" value="WD40"/>
    <property type="match status" value="8"/>
</dbReference>
<reference evidence="10 11" key="1">
    <citation type="journal article" date="2016" name="G3 (Bethesda)">
        <title>First Draft Assembly and Annotation of the Genome of a California Endemic Oak Quercus lobata Nee (Fagaceae).</title>
        <authorList>
            <person name="Sork V.L."/>
            <person name="Fitz-Gibbon S.T."/>
            <person name="Puiu D."/>
            <person name="Crepeau M."/>
            <person name="Gugger P.F."/>
            <person name="Sherman R."/>
            <person name="Stevens K."/>
            <person name="Langley C.H."/>
            <person name="Pellegrini M."/>
            <person name="Salzberg S.L."/>
        </authorList>
    </citation>
    <scope>NUCLEOTIDE SEQUENCE [LARGE SCALE GENOMIC DNA]</scope>
    <source>
        <strain evidence="10 11">cv. SW786</strain>
    </source>
</reference>
<dbReference type="InterPro" id="IPR057452">
    <property type="entry name" value="BRWD/PHIP_N"/>
</dbReference>
<keyword evidence="2" id="KW-0677">Repeat</keyword>
<feature type="region of interest" description="Disordered" evidence="5">
    <location>
        <begin position="1258"/>
        <end position="1292"/>
    </location>
</feature>
<evidence type="ECO:0000313" key="10">
    <source>
        <dbReference type="EnsemblPlants" id="QL06p011649:mrna"/>
    </source>
</evidence>
<dbReference type="FunFam" id="2.130.10.10:FF:001133">
    <property type="entry name" value="WD40 domain-containing protein"/>
    <property type="match status" value="1"/>
</dbReference>
<dbReference type="InterPro" id="IPR001487">
    <property type="entry name" value="Bromodomain"/>
</dbReference>
<feature type="region of interest" description="Disordered" evidence="5">
    <location>
        <begin position="1422"/>
        <end position="1449"/>
    </location>
</feature>
<dbReference type="InterPro" id="IPR057451">
    <property type="entry name" value="BRWD/PHIP_AD"/>
</dbReference>
<feature type="domain" description="Bromo" evidence="6">
    <location>
        <begin position="1921"/>
        <end position="1964"/>
    </location>
</feature>
<evidence type="ECO:0000259" key="7">
    <source>
        <dbReference type="Pfam" id="PF13966"/>
    </source>
</evidence>
<dbReference type="InterPro" id="IPR036322">
    <property type="entry name" value="WD40_repeat_dom_sf"/>
</dbReference>
<accession>A0A7N2R698</accession>
<dbReference type="Pfam" id="PF00400">
    <property type="entry name" value="WD40"/>
    <property type="match status" value="5"/>
</dbReference>
<dbReference type="FunFam" id="2.130.10.10:FF:000606">
    <property type="entry name" value="PH-interacting protein isoform X1"/>
    <property type="match status" value="1"/>
</dbReference>
<dbReference type="Gramene" id="QL06p011649:mrna">
    <property type="protein sequence ID" value="QL06p011649:mrna"/>
    <property type="gene ID" value="QL06p011649"/>
</dbReference>
<evidence type="ECO:0000256" key="2">
    <source>
        <dbReference type="ARBA" id="ARBA00022737"/>
    </source>
</evidence>
<feature type="domain" description="Reverse transcriptase zinc-binding" evidence="7">
    <location>
        <begin position="411"/>
        <end position="495"/>
    </location>
</feature>
<evidence type="ECO:0000259" key="8">
    <source>
        <dbReference type="Pfam" id="PF25313"/>
    </source>
</evidence>
<keyword evidence="1 4" id="KW-0853">WD repeat</keyword>
<dbReference type="Proteomes" id="UP000594261">
    <property type="component" value="Chromosome 6"/>
</dbReference>
<feature type="compositionally biased region" description="Basic residues" evidence="5">
    <location>
        <begin position="1111"/>
        <end position="1130"/>
    </location>
</feature>
<dbReference type="PROSITE" id="PS50294">
    <property type="entry name" value="WD_REPEATS_REGION"/>
    <property type="match status" value="2"/>
</dbReference>
<dbReference type="InterPro" id="IPR052060">
    <property type="entry name" value="Bromo_WD_repeat"/>
</dbReference>
<reference evidence="10" key="2">
    <citation type="submission" date="2021-01" db="UniProtKB">
        <authorList>
            <consortium name="EnsemblPlants"/>
        </authorList>
    </citation>
    <scope>IDENTIFICATION</scope>
</reference>
<dbReference type="PROSITE" id="PS00678">
    <property type="entry name" value="WD_REPEATS_1"/>
    <property type="match status" value="1"/>
</dbReference>
<sequence length="1980" mass="224329">MAFRKYVPSGDAQKDLKPLRFSIKGHEKTQLVDPNTSHTMERDVDIDHREIYFLIMHFLSAGPCHRTYGQLWNELLEHQLLPRRYHAWYSRNGTHSGDENDDGMSFPLNYAMLVERYPHIEKDHLVKLLKQLLLSAPSPSRGICGKNAPNAADVPTLLGRNSFSLLSYDRDKGNNEVKRPPAHMRWPHMRADQVRGLSLREIGGGFARHCRAPSIRAASYAIAKPSTMVQKMQNTKRLRGHRNAVYCAMFDRSGRYVVTGSDDRLVKIWSMETAYCLASCRGHEGDITDLAVSSNNALVASSSNDCSIRVWRLPDGFPISVLKGHTGAVTAIAFSPKPNSIYNLLSTREASVFEVMSYANERVTWDIQFRHLVNDQESLSLDSFLVLIYSTKVRGVGVDKLCWKPAYSRGFKVSGYYHSLSPSIVIPFPWKMVWQSKVPPRVAFFSWTAALGTILTIDNLRKRHFVVLEWCYMCKGCGESVDHLLLHCPIASEIWSMIFCLFGICWVMPQRVVDLLDCWSCNFRQHRNVVVWRIVPHCLMWCIWQERNSRRFEDRERTFPMYGAVFFQYKKHIKMLKVRTVCNSLLFQDCGSDIGSSDDGTCRIWDARYSQFSPRIYVPRPSDSLAGKNNGPSSSSVPQSHQIFCCAFNANGTVFVTGSSDTLARVWNACKPNAEDLDQPNHEIDVLSGHENDVNYVQFSGCAVASKFTMSDTSKEENIPKFRNSWFTHDNIVTCSRDGSAIIWIPRSRRSHGKSGRWTRAYHLKVPPPPMPPQPPRGGPRQRMLPTPRGVNMIVWSLDNRFVLAAIMDCRICVWNAADGSLVHSLTGHTESTYVLDVHPFNPRIAMSAGYDGKTIVWDIWEGTPIRIYDTSRFKLVDGKFSPDGTSIILSDDVGQLYILNTGQGESQMDAKYDQFFLGDYRPLIYDTLGNALDQETQLPPYRRNMEDLLCGSDMVPYPEPYQTAYQQRRLGALGKEWHPSSLRLAVGPDFSVDPDYQMLPLADLDLSIEPLPEIVDAMDWEPENEVQSEDNDSEYNVTEDCFPGGEQGSLSSISSGDPECSAEDSEDEDSVDGLRRSKRKKQKAEVEIMTSSGRRVKRRNLDECDGNPHRFNRTRKSRNGRKASKRKSTSKSLRPQRAAARNALNLFSKITGTSTDGEDEDGSEDNLSESESSLHDSIVESDKSDSSLQNKQSKYLKGKEVSLDDCEDLVEPCELPESHFNDGNRKRLIFKLPIRDSNKLVLPRSISHKSNYQADLVGSSSKASQEAFEENGSHTSSQDQGHFSGDANCSTIERKGRGRLDKVEDHLDLSEFYSNGQIRWGGVKARTSKRLRFGEAVPSDAYDRSHVCQVGQGEKENNVDGNMKTQQDSVMISPPTIEIQNFGDNIDRMAVMNGKVIGDSTSEEFKGESPKSVHVVAQDTTISSLPYKNGTDHHPEQIERGTPSPTKLRIMSKRILEDPESPSKQEMRFLVENQNNGWHESPSNKEQDPVAPDGEGTSGVNADDEDESDSQIDKISLSLAHDSQELHLNSNKRYAAVYKRSKSHRSRANLEVDSGGVGESTSNASNNSIIAGLDSQEGFINGARRTRSTRLKEYTHDSDNVSDGLKSGPGDESGNTFRSTHNNSTHSCQTPTDNWGSTARITVGLRSTRNRRASNHVRDIIPVDRRKSHQSAKKRSWLMLSTHEEGSRYIPQQGDEVVYLRQGHQEYIDYFNSREPGPWTYIKGIIRAVEFCKVEDLKYSSLAGSGESCCKMILKFVDPDSNVYQQSFKLTLPEVMGFPDFLVERTRFDAAMAKKWTFRDKCKVWWRNEVEGEEDGSWWDGRITSSQAKSVDFPDSPWERYTIQYKTDPREKHNHSPWELFDTDTQWEEPHIDNEIRNKLLSAFAKLEQSGNKAQDRYGVQKLKIVSDKSHFTNRFPVVLSLEVIQARLENSYYRSMEALKHDAKVMLSNAESYFAKNVEMLDKIKRLSEWFTRTLASL</sequence>
<dbReference type="Pfam" id="PF00439">
    <property type="entry name" value="Bromodomain"/>
    <property type="match status" value="1"/>
</dbReference>
<dbReference type="FunCoup" id="A0A7N2R698">
    <property type="interactions" value="2403"/>
</dbReference>
<dbReference type="GO" id="GO:0008360">
    <property type="term" value="P:regulation of cell shape"/>
    <property type="evidence" value="ECO:0007669"/>
    <property type="project" value="TreeGrafter"/>
</dbReference>
<feature type="compositionally biased region" description="Acidic residues" evidence="5">
    <location>
        <begin position="1157"/>
        <end position="1169"/>
    </location>
</feature>
<dbReference type="OMA" id="CCKMTLQ"/>
<organism evidence="10 11">
    <name type="scientific">Quercus lobata</name>
    <name type="common">Valley oak</name>
    <dbReference type="NCBI Taxonomy" id="97700"/>
    <lineage>
        <taxon>Eukaryota</taxon>
        <taxon>Viridiplantae</taxon>
        <taxon>Streptophyta</taxon>
        <taxon>Embryophyta</taxon>
        <taxon>Tracheophyta</taxon>
        <taxon>Spermatophyta</taxon>
        <taxon>Magnoliopsida</taxon>
        <taxon>eudicotyledons</taxon>
        <taxon>Gunneridae</taxon>
        <taxon>Pentapetalae</taxon>
        <taxon>rosids</taxon>
        <taxon>fabids</taxon>
        <taxon>Fagales</taxon>
        <taxon>Fagaceae</taxon>
        <taxon>Quercus</taxon>
    </lineage>
</organism>
<evidence type="ECO:0000259" key="9">
    <source>
        <dbReference type="Pfam" id="PF25437"/>
    </source>
</evidence>
<name>A0A7N2R698_QUELO</name>
<feature type="region of interest" description="Disordered" evidence="5">
    <location>
        <begin position="1476"/>
        <end position="1512"/>
    </location>
</feature>
<dbReference type="PROSITE" id="PS50082">
    <property type="entry name" value="WD_REPEATS_2"/>
    <property type="match status" value="4"/>
</dbReference>
<feature type="region of interest" description="Disordered" evidence="5">
    <location>
        <begin position="1594"/>
        <end position="1638"/>
    </location>
</feature>
<dbReference type="EMBL" id="LRBV02000006">
    <property type="status" value="NOT_ANNOTATED_CDS"/>
    <property type="molecule type" value="Genomic_DNA"/>
</dbReference>
<proteinExistence type="predicted"/>
<feature type="region of interest" description="Disordered" evidence="5">
    <location>
        <begin position="1023"/>
        <end position="1198"/>
    </location>
</feature>
<feature type="compositionally biased region" description="Polar residues" evidence="5">
    <location>
        <begin position="1274"/>
        <end position="1292"/>
    </location>
</feature>
<dbReference type="PANTHER" id="PTHR16266:SF17">
    <property type="entry name" value="BRWD3"/>
    <property type="match status" value="1"/>
</dbReference>
<dbReference type="InterPro" id="IPR026960">
    <property type="entry name" value="RVT-Znf"/>
</dbReference>
<feature type="region of interest" description="Disordered" evidence="5">
    <location>
        <begin position="762"/>
        <end position="781"/>
    </location>
</feature>
<feature type="domain" description="BRWD/PHIP N-terminal" evidence="9">
    <location>
        <begin position="36"/>
        <end position="135"/>
    </location>
</feature>
<feature type="compositionally biased region" description="Acidic residues" evidence="5">
    <location>
        <begin position="1061"/>
        <end position="1072"/>
    </location>
</feature>
<feature type="domain" description="BRWD/PHIP ancillary-like" evidence="8">
    <location>
        <begin position="1688"/>
        <end position="1866"/>
    </location>
</feature>
<dbReference type="Pfam" id="PF25313">
    <property type="entry name" value="BRWD_AD"/>
    <property type="match status" value="1"/>
</dbReference>